<dbReference type="Pfam" id="PF00126">
    <property type="entry name" value="HTH_1"/>
    <property type="match status" value="1"/>
</dbReference>
<organism evidence="3 4">
    <name type="scientific">Nonomuraea mangrovi</name>
    <dbReference type="NCBI Taxonomy" id="2316207"/>
    <lineage>
        <taxon>Bacteria</taxon>
        <taxon>Bacillati</taxon>
        <taxon>Actinomycetota</taxon>
        <taxon>Actinomycetes</taxon>
        <taxon>Streptosporangiales</taxon>
        <taxon>Streptosporangiaceae</taxon>
        <taxon>Nonomuraea</taxon>
    </lineage>
</organism>
<accession>A0ABW4SP05</accession>
<evidence type="ECO:0000259" key="2">
    <source>
        <dbReference type="Pfam" id="PF00126"/>
    </source>
</evidence>
<proteinExistence type="predicted"/>
<evidence type="ECO:0000313" key="4">
    <source>
        <dbReference type="Proteomes" id="UP001597368"/>
    </source>
</evidence>
<reference evidence="4" key="1">
    <citation type="journal article" date="2019" name="Int. J. Syst. Evol. Microbiol.">
        <title>The Global Catalogue of Microorganisms (GCM) 10K type strain sequencing project: providing services to taxonomists for standard genome sequencing and annotation.</title>
        <authorList>
            <consortium name="The Broad Institute Genomics Platform"/>
            <consortium name="The Broad Institute Genome Sequencing Center for Infectious Disease"/>
            <person name="Wu L."/>
            <person name="Ma J."/>
        </authorList>
    </citation>
    <scope>NUCLEOTIDE SEQUENCE [LARGE SCALE GENOMIC DNA]</scope>
    <source>
        <strain evidence="4">ICMP 6774ER</strain>
    </source>
</reference>
<dbReference type="Gene3D" id="1.10.10.10">
    <property type="entry name" value="Winged helix-like DNA-binding domain superfamily/Winged helix DNA-binding domain"/>
    <property type="match status" value="1"/>
</dbReference>
<dbReference type="InterPro" id="IPR036388">
    <property type="entry name" value="WH-like_DNA-bd_sf"/>
</dbReference>
<feature type="compositionally biased region" description="Basic residues" evidence="1">
    <location>
        <begin position="65"/>
        <end position="75"/>
    </location>
</feature>
<sequence>MQRCVNRRLHAGQDTLEIRDIGIFLTPAEDLHVGRTAERLHVSAARASQAIKKRVRNVGAPLRVHQPRRTAHTGRRTPSPRPPAGLRRASHQHESGPISRSGEDRRAAHRHGRQQHDS</sequence>
<gene>
    <name evidence="3" type="ORF">ACFSKW_06720</name>
</gene>
<evidence type="ECO:0000313" key="3">
    <source>
        <dbReference type="EMBL" id="MFD1931168.1"/>
    </source>
</evidence>
<dbReference type="Proteomes" id="UP001597368">
    <property type="component" value="Unassembled WGS sequence"/>
</dbReference>
<feature type="compositionally biased region" description="Basic residues" evidence="1">
    <location>
        <begin position="107"/>
        <end position="118"/>
    </location>
</feature>
<dbReference type="InterPro" id="IPR000847">
    <property type="entry name" value="LysR_HTH_N"/>
</dbReference>
<protein>
    <submittedName>
        <fullName evidence="3">LysR family transcriptional regulator</fullName>
    </submittedName>
</protein>
<dbReference type="EMBL" id="JBHUFV010000011">
    <property type="protein sequence ID" value="MFD1931168.1"/>
    <property type="molecule type" value="Genomic_DNA"/>
</dbReference>
<dbReference type="RefSeq" id="WP_379570275.1">
    <property type="nucleotide sequence ID" value="NZ_JBHUFV010000011.1"/>
</dbReference>
<keyword evidence="4" id="KW-1185">Reference proteome</keyword>
<feature type="domain" description="HTH lysR-type" evidence="2">
    <location>
        <begin position="18"/>
        <end position="73"/>
    </location>
</feature>
<name>A0ABW4SP05_9ACTN</name>
<comment type="caution">
    <text evidence="3">The sequence shown here is derived from an EMBL/GenBank/DDBJ whole genome shotgun (WGS) entry which is preliminary data.</text>
</comment>
<feature type="region of interest" description="Disordered" evidence="1">
    <location>
        <begin position="52"/>
        <end position="118"/>
    </location>
</feature>
<evidence type="ECO:0000256" key="1">
    <source>
        <dbReference type="SAM" id="MobiDB-lite"/>
    </source>
</evidence>